<comment type="caution">
    <text evidence="2">The sequence shown here is derived from an EMBL/GenBank/DDBJ whole genome shotgun (WGS) entry which is preliminary data.</text>
</comment>
<evidence type="ECO:0000256" key="1">
    <source>
        <dbReference type="SAM" id="MobiDB-lite"/>
    </source>
</evidence>
<sequence length="54" mass="6275">INETPAQKAAKRRRLNEEAEDVEELKQHLEIMPDEDDDVYIEAISLPRKVPDIC</sequence>
<organism evidence="2">
    <name type="scientific">Tanacetum cinerariifolium</name>
    <name type="common">Dalmatian daisy</name>
    <name type="synonym">Chrysanthemum cinerariifolium</name>
    <dbReference type="NCBI Taxonomy" id="118510"/>
    <lineage>
        <taxon>Eukaryota</taxon>
        <taxon>Viridiplantae</taxon>
        <taxon>Streptophyta</taxon>
        <taxon>Embryophyta</taxon>
        <taxon>Tracheophyta</taxon>
        <taxon>Spermatophyta</taxon>
        <taxon>Magnoliopsida</taxon>
        <taxon>eudicotyledons</taxon>
        <taxon>Gunneridae</taxon>
        <taxon>Pentapetalae</taxon>
        <taxon>asterids</taxon>
        <taxon>campanulids</taxon>
        <taxon>Asterales</taxon>
        <taxon>Asteraceae</taxon>
        <taxon>Asteroideae</taxon>
        <taxon>Anthemideae</taxon>
        <taxon>Anthemidinae</taxon>
        <taxon>Tanacetum</taxon>
    </lineage>
</organism>
<proteinExistence type="predicted"/>
<dbReference type="AlphaFoldDB" id="A0A699T6Z2"/>
<reference evidence="2" key="1">
    <citation type="journal article" date="2019" name="Sci. Rep.">
        <title>Draft genome of Tanacetum cinerariifolium, the natural source of mosquito coil.</title>
        <authorList>
            <person name="Yamashiro T."/>
            <person name="Shiraishi A."/>
            <person name="Satake H."/>
            <person name="Nakayama K."/>
        </authorList>
    </citation>
    <scope>NUCLEOTIDE SEQUENCE</scope>
</reference>
<name>A0A699T6Z2_TANCI</name>
<feature type="region of interest" description="Disordered" evidence="1">
    <location>
        <begin position="1"/>
        <end position="22"/>
    </location>
</feature>
<feature type="non-terminal residue" evidence="2">
    <location>
        <position position="1"/>
    </location>
</feature>
<gene>
    <name evidence="2" type="ORF">Tci_878224</name>
</gene>
<dbReference type="EMBL" id="BKCJ011223654">
    <property type="protein sequence ID" value="GFD06255.1"/>
    <property type="molecule type" value="Genomic_DNA"/>
</dbReference>
<protein>
    <submittedName>
        <fullName evidence="2">Uncharacterized protein</fullName>
    </submittedName>
</protein>
<accession>A0A699T6Z2</accession>
<evidence type="ECO:0000313" key="2">
    <source>
        <dbReference type="EMBL" id="GFD06255.1"/>
    </source>
</evidence>